<sequence length="135" mass="15908">MEYPLNDGYPNGFCYCLWPVLAYHRRNLFDVFSGICESAKRLWSSTLSLPSLKHRCHSKVCVRDNVSQPYAGFKIPTERRALHDKIKEHERLDEEERKLENEEKNNVTAKPVFQPSAASRRNEEREGINFFNNKY</sequence>
<protein>
    <submittedName>
        <fullName evidence="2">Uncharacterized protein</fullName>
    </submittedName>
</protein>
<accession>A0A8X6VBQ9</accession>
<evidence type="ECO:0000313" key="3">
    <source>
        <dbReference type="Proteomes" id="UP000887159"/>
    </source>
</evidence>
<evidence type="ECO:0000313" key="2">
    <source>
        <dbReference type="EMBL" id="GFY02078.1"/>
    </source>
</evidence>
<feature type="region of interest" description="Disordered" evidence="1">
    <location>
        <begin position="91"/>
        <end position="135"/>
    </location>
</feature>
<proteinExistence type="predicted"/>
<dbReference type="Proteomes" id="UP000887159">
    <property type="component" value="Unassembled WGS sequence"/>
</dbReference>
<feature type="compositionally biased region" description="Basic and acidic residues" evidence="1">
    <location>
        <begin position="91"/>
        <end position="105"/>
    </location>
</feature>
<gene>
    <name evidence="2" type="ORF">TNCV_5099391</name>
</gene>
<organism evidence="2 3">
    <name type="scientific">Trichonephila clavipes</name>
    <name type="common">Golden silk orbweaver</name>
    <name type="synonym">Nephila clavipes</name>
    <dbReference type="NCBI Taxonomy" id="2585209"/>
    <lineage>
        <taxon>Eukaryota</taxon>
        <taxon>Metazoa</taxon>
        <taxon>Ecdysozoa</taxon>
        <taxon>Arthropoda</taxon>
        <taxon>Chelicerata</taxon>
        <taxon>Arachnida</taxon>
        <taxon>Araneae</taxon>
        <taxon>Araneomorphae</taxon>
        <taxon>Entelegynae</taxon>
        <taxon>Araneoidea</taxon>
        <taxon>Nephilidae</taxon>
        <taxon>Trichonephila</taxon>
    </lineage>
</organism>
<comment type="caution">
    <text evidence="2">The sequence shown here is derived from an EMBL/GenBank/DDBJ whole genome shotgun (WGS) entry which is preliminary data.</text>
</comment>
<name>A0A8X6VBQ9_TRICX</name>
<keyword evidence="3" id="KW-1185">Reference proteome</keyword>
<dbReference type="EMBL" id="BMAU01021232">
    <property type="protein sequence ID" value="GFY02078.1"/>
    <property type="molecule type" value="Genomic_DNA"/>
</dbReference>
<evidence type="ECO:0000256" key="1">
    <source>
        <dbReference type="SAM" id="MobiDB-lite"/>
    </source>
</evidence>
<reference evidence="2" key="1">
    <citation type="submission" date="2020-08" db="EMBL/GenBank/DDBJ databases">
        <title>Multicomponent nature underlies the extraordinary mechanical properties of spider dragline silk.</title>
        <authorList>
            <person name="Kono N."/>
            <person name="Nakamura H."/>
            <person name="Mori M."/>
            <person name="Yoshida Y."/>
            <person name="Ohtoshi R."/>
            <person name="Malay A.D."/>
            <person name="Moran D.A.P."/>
            <person name="Tomita M."/>
            <person name="Numata K."/>
            <person name="Arakawa K."/>
        </authorList>
    </citation>
    <scope>NUCLEOTIDE SEQUENCE</scope>
</reference>
<dbReference type="AlphaFoldDB" id="A0A8X6VBQ9"/>